<evidence type="ECO:0000256" key="8">
    <source>
        <dbReference type="ARBA" id="ARBA00023012"/>
    </source>
</evidence>
<evidence type="ECO:0000256" key="9">
    <source>
        <dbReference type="PROSITE-ProRule" id="PRU00169"/>
    </source>
</evidence>
<dbReference type="SMART" id="SM00387">
    <property type="entry name" value="HATPase_c"/>
    <property type="match status" value="1"/>
</dbReference>
<dbReference type="SUPFAM" id="SSF55874">
    <property type="entry name" value="ATPase domain of HSP90 chaperone/DNA topoisomerase II/histidine kinase"/>
    <property type="match status" value="1"/>
</dbReference>
<dbReference type="Proteomes" id="UP000295706">
    <property type="component" value="Unassembled WGS sequence"/>
</dbReference>
<dbReference type="Gene3D" id="3.30.565.10">
    <property type="entry name" value="Histidine kinase-like ATPase, C-terminal domain"/>
    <property type="match status" value="1"/>
</dbReference>
<dbReference type="AlphaFoldDB" id="A0A4R4KBD4"/>
<evidence type="ECO:0000256" key="7">
    <source>
        <dbReference type="ARBA" id="ARBA00022840"/>
    </source>
</evidence>
<dbReference type="CDD" id="cd00156">
    <property type="entry name" value="REC"/>
    <property type="match status" value="1"/>
</dbReference>
<dbReference type="InterPro" id="IPR003661">
    <property type="entry name" value="HisK_dim/P_dom"/>
</dbReference>
<dbReference type="Pfam" id="PF00989">
    <property type="entry name" value="PAS"/>
    <property type="match status" value="1"/>
</dbReference>
<keyword evidence="14" id="KW-1185">Reference proteome</keyword>
<dbReference type="Gene3D" id="1.10.287.130">
    <property type="match status" value="1"/>
</dbReference>
<keyword evidence="4" id="KW-0808">Transferase</keyword>
<keyword evidence="6 13" id="KW-0418">Kinase</keyword>
<evidence type="ECO:0000256" key="4">
    <source>
        <dbReference type="ARBA" id="ARBA00022679"/>
    </source>
</evidence>
<dbReference type="GO" id="GO:0006355">
    <property type="term" value="P:regulation of DNA-templated transcription"/>
    <property type="evidence" value="ECO:0007669"/>
    <property type="project" value="InterPro"/>
</dbReference>
<feature type="domain" description="Histidine kinase" evidence="10">
    <location>
        <begin position="271"/>
        <end position="478"/>
    </location>
</feature>
<evidence type="ECO:0000259" key="11">
    <source>
        <dbReference type="PROSITE" id="PS50110"/>
    </source>
</evidence>
<comment type="caution">
    <text evidence="13">The sequence shown here is derived from an EMBL/GenBank/DDBJ whole genome shotgun (WGS) entry which is preliminary data.</text>
</comment>
<feature type="domain" description="PAS" evidence="12">
    <location>
        <begin position="138"/>
        <end position="211"/>
    </location>
</feature>
<dbReference type="PROSITE" id="PS50109">
    <property type="entry name" value="HIS_KIN"/>
    <property type="match status" value="1"/>
</dbReference>
<dbReference type="InterPro" id="IPR001789">
    <property type="entry name" value="Sig_transdc_resp-reg_receiver"/>
</dbReference>
<dbReference type="Gene3D" id="3.40.50.2300">
    <property type="match status" value="1"/>
</dbReference>
<keyword evidence="5" id="KW-0547">Nucleotide-binding</keyword>
<dbReference type="InterPro" id="IPR004358">
    <property type="entry name" value="Sig_transdc_His_kin-like_C"/>
</dbReference>
<dbReference type="EC" id="2.7.13.3" evidence="2"/>
<dbReference type="PANTHER" id="PTHR43065:SF10">
    <property type="entry name" value="PEROXIDE STRESS-ACTIVATED HISTIDINE KINASE MAK3"/>
    <property type="match status" value="1"/>
</dbReference>
<dbReference type="CDD" id="cd00130">
    <property type="entry name" value="PAS"/>
    <property type="match status" value="1"/>
</dbReference>
<dbReference type="EMBL" id="SMJU01000006">
    <property type="protein sequence ID" value="TDB65184.1"/>
    <property type="molecule type" value="Genomic_DNA"/>
</dbReference>
<proteinExistence type="predicted"/>
<comment type="catalytic activity">
    <reaction evidence="1">
        <text>ATP + protein L-histidine = ADP + protein N-phospho-L-histidine.</text>
        <dbReference type="EC" id="2.7.13.3"/>
    </reaction>
</comment>
<dbReference type="InterPro" id="IPR036890">
    <property type="entry name" value="HATPase_C_sf"/>
</dbReference>
<evidence type="ECO:0000256" key="6">
    <source>
        <dbReference type="ARBA" id="ARBA00022777"/>
    </source>
</evidence>
<dbReference type="GO" id="GO:0000155">
    <property type="term" value="F:phosphorelay sensor kinase activity"/>
    <property type="evidence" value="ECO:0007669"/>
    <property type="project" value="InterPro"/>
</dbReference>
<dbReference type="Gene3D" id="3.30.450.20">
    <property type="entry name" value="PAS domain"/>
    <property type="match status" value="1"/>
</dbReference>
<dbReference type="SUPFAM" id="SSF55785">
    <property type="entry name" value="PYP-like sensor domain (PAS domain)"/>
    <property type="match status" value="1"/>
</dbReference>
<name>A0A4R4KBD4_9BACT</name>
<evidence type="ECO:0000256" key="1">
    <source>
        <dbReference type="ARBA" id="ARBA00000085"/>
    </source>
</evidence>
<dbReference type="InterPro" id="IPR036097">
    <property type="entry name" value="HisK_dim/P_sf"/>
</dbReference>
<keyword evidence="3 9" id="KW-0597">Phosphoprotein</keyword>
<dbReference type="PROSITE" id="PS50112">
    <property type="entry name" value="PAS"/>
    <property type="match status" value="1"/>
</dbReference>
<dbReference type="Pfam" id="PF02518">
    <property type="entry name" value="HATPase_c"/>
    <property type="match status" value="1"/>
</dbReference>
<evidence type="ECO:0000259" key="12">
    <source>
        <dbReference type="PROSITE" id="PS50112"/>
    </source>
</evidence>
<dbReference type="SMART" id="SM00388">
    <property type="entry name" value="HisKA"/>
    <property type="match status" value="1"/>
</dbReference>
<evidence type="ECO:0000256" key="2">
    <source>
        <dbReference type="ARBA" id="ARBA00012438"/>
    </source>
</evidence>
<dbReference type="InterPro" id="IPR003594">
    <property type="entry name" value="HATPase_dom"/>
</dbReference>
<dbReference type="InterPro" id="IPR005467">
    <property type="entry name" value="His_kinase_dom"/>
</dbReference>
<dbReference type="GO" id="GO:0005524">
    <property type="term" value="F:ATP binding"/>
    <property type="evidence" value="ECO:0007669"/>
    <property type="project" value="UniProtKB-KW"/>
</dbReference>
<dbReference type="Pfam" id="PF00512">
    <property type="entry name" value="HisKA"/>
    <property type="match status" value="1"/>
</dbReference>
<organism evidence="13 14">
    <name type="scientific">Arundinibacter roseus</name>
    <dbReference type="NCBI Taxonomy" id="2070510"/>
    <lineage>
        <taxon>Bacteria</taxon>
        <taxon>Pseudomonadati</taxon>
        <taxon>Bacteroidota</taxon>
        <taxon>Cytophagia</taxon>
        <taxon>Cytophagales</taxon>
        <taxon>Spirosomataceae</taxon>
        <taxon>Arundinibacter</taxon>
    </lineage>
</organism>
<sequence length="483" mass="55305">MNQDEPLHVLLVDDDEDDFLLTSEYFKDLTNWNFKIQWCPTYERAVDYLTNCRHDIYIFDYLLGSRTGIDLIEEAVAQNCQEPIILLTGKGDEKIALEALRVGAADYLVKSELEVTILERSLRYALERTKVIKALRKSERRYRRIFEESKDMLFISDLQGNILDFNAASLSLTGFSEAELQSKTIPDFFEEGEMQTLWENIREQKDLIDQEVRLVTKQGEKRFGIFSATIEKDLEFTYVQGRFHDVTLQKQSERERLFSEKLAVTSRLVRMLAHEVRNPLTNVNLSAEQLESEIEDEGLIFYIDIIKRNCSRINDLITQLLQSSRSEELNLSPGSLHAILDQTLDSAIDRLQLKSIQVEKHYHEKDAVILLDENTFKIALLNLITNAIEAMENGKGTLRIITRQTDQEVQVLIADNGSGISEANMTKIFEPYFTVKKSGMGIGLASTLNIVQSHKGRIDVQSEEGIGTVFTLSFPLEITQESL</sequence>
<dbReference type="InterPro" id="IPR000014">
    <property type="entry name" value="PAS"/>
</dbReference>
<feature type="domain" description="Response regulatory" evidence="11">
    <location>
        <begin position="8"/>
        <end position="125"/>
    </location>
</feature>
<dbReference type="SMART" id="SM00448">
    <property type="entry name" value="REC"/>
    <property type="match status" value="1"/>
</dbReference>
<evidence type="ECO:0000256" key="3">
    <source>
        <dbReference type="ARBA" id="ARBA00022553"/>
    </source>
</evidence>
<dbReference type="RefSeq" id="WP_132117407.1">
    <property type="nucleotide sequence ID" value="NZ_SMJU01000006.1"/>
</dbReference>
<evidence type="ECO:0000256" key="5">
    <source>
        <dbReference type="ARBA" id="ARBA00022741"/>
    </source>
</evidence>
<dbReference type="PANTHER" id="PTHR43065">
    <property type="entry name" value="SENSOR HISTIDINE KINASE"/>
    <property type="match status" value="1"/>
</dbReference>
<dbReference type="Pfam" id="PF00072">
    <property type="entry name" value="Response_reg"/>
    <property type="match status" value="1"/>
</dbReference>
<dbReference type="SUPFAM" id="SSF47384">
    <property type="entry name" value="Homodimeric domain of signal transducing histidine kinase"/>
    <property type="match status" value="1"/>
</dbReference>
<dbReference type="PRINTS" id="PR00344">
    <property type="entry name" value="BCTRLSENSOR"/>
</dbReference>
<protein>
    <recommendedName>
        <fullName evidence="2">histidine kinase</fullName>
        <ecNumber evidence="2">2.7.13.3</ecNumber>
    </recommendedName>
</protein>
<evidence type="ECO:0000313" key="14">
    <source>
        <dbReference type="Proteomes" id="UP000295706"/>
    </source>
</evidence>
<dbReference type="InterPro" id="IPR013767">
    <property type="entry name" value="PAS_fold"/>
</dbReference>
<dbReference type="CDD" id="cd00082">
    <property type="entry name" value="HisKA"/>
    <property type="match status" value="1"/>
</dbReference>
<keyword evidence="7" id="KW-0067">ATP-binding</keyword>
<accession>A0A4R4KBD4</accession>
<gene>
    <name evidence="13" type="ORF">EZE20_10770</name>
</gene>
<keyword evidence="8" id="KW-0902">Two-component regulatory system</keyword>
<dbReference type="OrthoDB" id="9806995at2"/>
<dbReference type="PROSITE" id="PS50110">
    <property type="entry name" value="RESPONSE_REGULATORY"/>
    <property type="match status" value="1"/>
</dbReference>
<dbReference type="InterPro" id="IPR011006">
    <property type="entry name" value="CheY-like_superfamily"/>
</dbReference>
<reference evidence="13 14" key="1">
    <citation type="submission" date="2019-02" db="EMBL/GenBank/DDBJ databases">
        <title>Arundinibacter roseus gen. nov., sp. nov., a new member of the family Cytophagaceae.</title>
        <authorList>
            <person name="Szuroczki S."/>
            <person name="Khayer B."/>
            <person name="Sproer C."/>
            <person name="Toumi M."/>
            <person name="Szabo A."/>
            <person name="Felfoldi T."/>
            <person name="Schumann P."/>
            <person name="Toth E."/>
        </authorList>
    </citation>
    <scope>NUCLEOTIDE SEQUENCE [LARGE SCALE GENOMIC DNA]</scope>
    <source>
        <strain evidence="13 14">DMA-k-7a</strain>
    </source>
</reference>
<evidence type="ECO:0000259" key="10">
    <source>
        <dbReference type="PROSITE" id="PS50109"/>
    </source>
</evidence>
<feature type="modified residue" description="4-aspartylphosphate" evidence="9">
    <location>
        <position position="60"/>
    </location>
</feature>
<dbReference type="SMART" id="SM00091">
    <property type="entry name" value="PAS"/>
    <property type="match status" value="1"/>
</dbReference>
<evidence type="ECO:0000313" key="13">
    <source>
        <dbReference type="EMBL" id="TDB65184.1"/>
    </source>
</evidence>
<dbReference type="InterPro" id="IPR035965">
    <property type="entry name" value="PAS-like_dom_sf"/>
</dbReference>
<dbReference type="NCBIfam" id="TIGR00229">
    <property type="entry name" value="sensory_box"/>
    <property type="match status" value="1"/>
</dbReference>
<dbReference type="SUPFAM" id="SSF52172">
    <property type="entry name" value="CheY-like"/>
    <property type="match status" value="1"/>
</dbReference>